<gene>
    <name evidence="10" type="ORF">SAMN05661093_08480</name>
</gene>
<feature type="domain" description="RNA polymerase sigma factor 70 region 4 type 2" evidence="9">
    <location>
        <begin position="158"/>
        <end position="208"/>
    </location>
</feature>
<protein>
    <recommendedName>
        <fullName evidence="6">RNA polymerase sigma factor</fullName>
    </recommendedName>
</protein>
<evidence type="ECO:0000256" key="4">
    <source>
        <dbReference type="ARBA" id="ARBA00023125"/>
    </source>
</evidence>
<dbReference type="Gene3D" id="1.10.1740.10">
    <property type="match status" value="1"/>
</dbReference>
<name>A0A1W2FQX5_KIBAR</name>
<dbReference type="InterPro" id="IPR036388">
    <property type="entry name" value="WH-like_DNA-bd_sf"/>
</dbReference>
<evidence type="ECO:0000256" key="7">
    <source>
        <dbReference type="SAM" id="MobiDB-lite"/>
    </source>
</evidence>
<feature type="domain" description="RNA polymerase sigma-70 region 2" evidence="8">
    <location>
        <begin position="61"/>
        <end position="129"/>
    </location>
</feature>
<feature type="region of interest" description="Disordered" evidence="7">
    <location>
        <begin position="127"/>
        <end position="147"/>
    </location>
</feature>
<evidence type="ECO:0000256" key="6">
    <source>
        <dbReference type="RuleBase" id="RU000716"/>
    </source>
</evidence>
<dbReference type="PROSITE" id="PS01063">
    <property type="entry name" value="SIGMA70_ECF"/>
    <property type="match status" value="1"/>
</dbReference>
<dbReference type="Proteomes" id="UP000192674">
    <property type="component" value="Unassembled WGS sequence"/>
</dbReference>
<evidence type="ECO:0000313" key="10">
    <source>
        <dbReference type="EMBL" id="SMD24379.1"/>
    </source>
</evidence>
<evidence type="ECO:0000256" key="5">
    <source>
        <dbReference type="ARBA" id="ARBA00023163"/>
    </source>
</evidence>
<dbReference type="SUPFAM" id="SSF88659">
    <property type="entry name" value="Sigma3 and sigma4 domains of RNA polymerase sigma factors"/>
    <property type="match status" value="1"/>
</dbReference>
<evidence type="ECO:0000256" key="2">
    <source>
        <dbReference type="ARBA" id="ARBA00023015"/>
    </source>
</evidence>
<dbReference type="AlphaFoldDB" id="A0A1W2FQX5"/>
<dbReference type="Pfam" id="PF08281">
    <property type="entry name" value="Sigma70_r4_2"/>
    <property type="match status" value="1"/>
</dbReference>
<dbReference type="InterPro" id="IPR013324">
    <property type="entry name" value="RNA_pol_sigma_r3/r4-like"/>
</dbReference>
<dbReference type="GO" id="GO:0006950">
    <property type="term" value="P:response to stress"/>
    <property type="evidence" value="ECO:0007669"/>
    <property type="project" value="UniProtKB-ARBA"/>
</dbReference>
<dbReference type="Pfam" id="PF04542">
    <property type="entry name" value="Sigma70_r2"/>
    <property type="match status" value="1"/>
</dbReference>
<dbReference type="EMBL" id="FWXV01000010">
    <property type="protein sequence ID" value="SMD24379.1"/>
    <property type="molecule type" value="Genomic_DNA"/>
</dbReference>
<dbReference type="CDD" id="cd06171">
    <property type="entry name" value="Sigma70_r4"/>
    <property type="match status" value="1"/>
</dbReference>
<evidence type="ECO:0000256" key="1">
    <source>
        <dbReference type="ARBA" id="ARBA00010641"/>
    </source>
</evidence>
<evidence type="ECO:0000259" key="8">
    <source>
        <dbReference type="Pfam" id="PF04542"/>
    </source>
</evidence>
<dbReference type="InterPro" id="IPR000838">
    <property type="entry name" value="RNA_pol_sigma70_ECF_CS"/>
</dbReference>
<dbReference type="GO" id="GO:0006352">
    <property type="term" value="P:DNA-templated transcription initiation"/>
    <property type="evidence" value="ECO:0007669"/>
    <property type="project" value="InterPro"/>
</dbReference>
<comment type="similarity">
    <text evidence="1 6">Belongs to the sigma-70 factor family. ECF subfamily.</text>
</comment>
<dbReference type="GO" id="GO:0003677">
    <property type="term" value="F:DNA binding"/>
    <property type="evidence" value="ECO:0007669"/>
    <property type="project" value="UniProtKB-KW"/>
</dbReference>
<dbReference type="InterPro" id="IPR039425">
    <property type="entry name" value="RNA_pol_sigma-70-like"/>
</dbReference>
<dbReference type="InterPro" id="IPR013325">
    <property type="entry name" value="RNA_pol_sigma_r2"/>
</dbReference>
<keyword evidence="11" id="KW-1185">Reference proteome</keyword>
<evidence type="ECO:0000256" key="3">
    <source>
        <dbReference type="ARBA" id="ARBA00023082"/>
    </source>
</evidence>
<dbReference type="GO" id="GO:0016987">
    <property type="term" value="F:sigma factor activity"/>
    <property type="evidence" value="ECO:0007669"/>
    <property type="project" value="UniProtKB-KW"/>
</dbReference>
<dbReference type="InterPro" id="IPR014284">
    <property type="entry name" value="RNA_pol_sigma-70_dom"/>
</dbReference>
<dbReference type="OrthoDB" id="3698333at2"/>
<dbReference type="InterPro" id="IPR007627">
    <property type="entry name" value="RNA_pol_sigma70_r2"/>
</dbReference>
<dbReference type="Gene3D" id="1.10.10.10">
    <property type="entry name" value="Winged helix-like DNA-binding domain superfamily/Winged helix DNA-binding domain"/>
    <property type="match status" value="1"/>
</dbReference>
<evidence type="ECO:0000259" key="9">
    <source>
        <dbReference type="Pfam" id="PF08281"/>
    </source>
</evidence>
<organism evidence="10 11">
    <name type="scientific">Kibdelosporangium aridum</name>
    <dbReference type="NCBI Taxonomy" id="2030"/>
    <lineage>
        <taxon>Bacteria</taxon>
        <taxon>Bacillati</taxon>
        <taxon>Actinomycetota</taxon>
        <taxon>Actinomycetes</taxon>
        <taxon>Pseudonocardiales</taxon>
        <taxon>Pseudonocardiaceae</taxon>
        <taxon>Kibdelosporangium</taxon>
    </lineage>
</organism>
<evidence type="ECO:0000313" key="11">
    <source>
        <dbReference type="Proteomes" id="UP000192674"/>
    </source>
</evidence>
<keyword evidence="4 6" id="KW-0238">DNA-binding</keyword>
<dbReference type="InterPro" id="IPR013249">
    <property type="entry name" value="RNA_pol_sigma70_r4_t2"/>
</dbReference>
<accession>A0A1W2FQX5</accession>
<reference evidence="10 11" key="1">
    <citation type="submission" date="2017-04" db="EMBL/GenBank/DDBJ databases">
        <authorList>
            <person name="Afonso C.L."/>
            <person name="Miller P.J."/>
            <person name="Scott M.A."/>
            <person name="Spackman E."/>
            <person name="Goraichik I."/>
            <person name="Dimitrov K.M."/>
            <person name="Suarez D.L."/>
            <person name="Swayne D.E."/>
        </authorList>
    </citation>
    <scope>NUCLEOTIDE SEQUENCE [LARGE SCALE GENOMIC DNA]</scope>
    <source>
        <strain evidence="10 11">DSM 43828</strain>
    </source>
</reference>
<dbReference type="SUPFAM" id="SSF88946">
    <property type="entry name" value="Sigma2 domain of RNA polymerase sigma factors"/>
    <property type="match status" value="1"/>
</dbReference>
<dbReference type="PANTHER" id="PTHR43133:SF52">
    <property type="entry name" value="ECF RNA POLYMERASE SIGMA FACTOR SIGL"/>
    <property type="match status" value="1"/>
</dbReference>
<dbReference type="PANTHER" id="PTHR43133">
    <property type="entry name" value="RNA POLYMERASE ECF-TYPE SIGMA FACTO"/>
    <property type="match status" value="1"/>
</dbReference>
<proteinExistence type="inferred from homology"/>
<dbReference type="NCBIfam" id="TIGR02937">
    <property type="entry name" value="sigma70-ECF"/>
    <property type="match status" value="1"/>
</dbReference>
<keyword evidence="3 6" id="KW-0731">Sigma factor</keyword>
<keyword evidence="5 6" id="KW-0804">Transcription</keyword>
<sequence length="216" mass="24591">MDTGGVAGWFKQKFRNDLALDGQRPPHQDVTVGRHSHSARALLGDELRRHGHTEEDLATALYRDFGTPLMAFALKLTGNDRHWAEDVVQETLIRAWRNAEKLDRSPDMLRAWLYTVARRIVIDGRRSRKARPQEVEEPDANSVGVPDESDRTLSAMVVYDALRVLSEDQREAIMQTYLRDRTVNDVAETLGVPPGTVKSRLYHAVRALRRALRDRG</sequence>
<keyword evidence="2 6" id="KW-0805">Transcription regulation</keyword>